<sequence length="257" mass="29664">MRTQVMEVEIKKQPEKEKESGVTIVISLTRPRRPIGSYMGETQQVKIVLGIIIAQSYFDPFSFFSLCHSQPYYVITNQENLEERVVQRLNQLVLCFYSRRSNPQSGEHLTSPDLDLPIALRKGVRNHKVVQEEMSAVEKNDTWELMSLPKRKSTMGYQWVGHAFLNGKLDEKVSMDLPPRFGKEIKSHDFTQAQVDHTLFFKHSQDGKITIFIVCIDDIILIGDNIGEMENLKGILAKEFEIKEQTRNFGLTKEIYP</sequence>
<proteinExistence type="predicted"/>
<comment type="caution">
    <text evidence="1">The sequence shown here is derived from an EMBL/GenBank/DDBJ whole genome shotgun (WGS) entry which is preliminary data.</text>
</comment>
<name>A0A438H8W6_VITVI</name>
<organism evidence="1 2">
    <name type="scientific">Vitis vinifera</name>
    <name type="common">Grape</name>
    <dbReference type="NCBI Taxonomy" id="29760"/>
    <lineage>
        <taxon>Eukaryota</taxon>
        <taxon>Viridiplantae</taxon>
        <taxon>Streptophyta</taxon>
        <taxon>Embryophyta</taxon>
        <taxon>Tracheophyta</taxon>
        <taxon>Spermatophyta</taxon>
        <taxon>Magnoliopsida</taxon>
        <taxon>eudicotyledons</taxon>
        <taxon>Gunneridae</taxon>
        <taxon>Pentapetalae</taxon>
        <taxon>rosids</taxon>
        <taxon>Vitales</taxon>
        <taxon>Vitaceae</taxon>
        <taxon>Viteae</taxon>
        <taxon>Vitis</taxon>
    </lineage>
</organism>
<dbReference type="AlphaFoldDB" id="A0A438H8W6"/>
<evidence type="ECO:0008006" key="3">
    <source>
        <dbReference type="Google" id="ProtNLM"/>
    </source>
</evidence>
<reference evidence="1 2" key="1">
    <citation type="journal article" date="2018" name="PLoS Genet.">
        <title>Population sequencing reveals clonal diversity and ancestral inbreeding in the grapevine cultivar Chardonnay.</title>
        <authorList>
            <person name="Roach M.J."/>
            <person name="Johnson D.L."/>
            <person name="Bohlmann J."/>
            <person name="van Vuuren H.J."/>
            <person name="Jones S.J."/>
            <person name="Pretorius I.S."/>
            <person name="Schmidt S.A."/>
            <person name="Borneman A.R."/>
        </authorList>
    </citation>
    <scope>NUCLEOTIDE SEQUENCE [LARGE SCALE GENOMIC DNA]</scope>
    <source>
        <strain evidence="2">cv. Chardonnay</strain>
        <tissue evidence="1">Leaf</tissue>
    </source>
</reference>
<dbReference type="Proteomes" id="UP000288805">
    <property type="component" value="Unassembled WGS sequence"/>
</dbReference>
<evidence type="ECO:0000313" key="2">
    <source>
        <dbReference type="Proteomes" id="UP000288805"/>
    </source>
</evidence>
<evidence type="ECO:0000313" key="1">
    <source>
        <dbReference type="EMBL" id="RVW80771.1"/>
    </source>
</evidence>
<protein>
    <recommendedName>
        <fullName evidence="3">Reverse transcriptase Ty1/copia-type domain-containing protein</fullName>
    </recommendedName>
</protein>
<gene>
    <name evidence="1" type="ORF">CK203_050703</name>
</gene>
<accession>A0A438H8W6</accession>
<dbReference type="EMBL" id="QGNW01000261">
    <property type="protein sequence ID" value="RVW80771.1"/>
    <property type="molecule type" value="Genomic_DNA"/>
</dbReference>